<accession>A0ACB6ZX73</accession>
<reference evidence="1" key="1">
    <citation type="submission" date="2019-10" db="EMBL/GenBank/DDBJ databases">
        <authorList>
            <consortium name="DOE Joint Genome Institute"/>
            <person name="Kuo A."/>
            <person name="Miyauchi S."/>
            <person name="Kiss E."/>
            <person name="Drula E."/>
            <person name="Kohler A."/>
            <person name="Sanchez-Garcia M."/>
            <person name="Andreopoulos B."/>
            <person name="Barry K.W."/>
            <person name="Bonito G."/>
            <person name="Buee M."/>
            <person name="Carver A."/>
            <person name="Chen C."/>
            <person name="Cichocki N."/>
            <person name="Clum A."/>
            <person name="Culley D."/>
            <person name="Crous P.W."/>
            <person name="Fauchery L."/>
            <person name="Girlanda M."/>
            <person name="Hayes R."/>
            <person name="Keri Z."/>
            <person name="Labutti K."/>
            <person name="Lipzen A."/>
            <person name="Lombard V."/>
            <person name="Magnuson J."/>
            <person name="Maillard F."/>
            <person name="Morin E."/>
            <person name="Murat C."/>
            <person name="Nolan M."/>
            <person name="Ohm R."/>
            <person name="Pangilinan J."/>
            <person name="Pereira M."/>
            <person name="Perotto S."/>
            <person name="Peter M."/>
            <person name="Riley R."/>
            <person name="Sitrit Y."/>
            <person name="Stielow B."/>
            <person name="Szollosi G."/>
            <person name="Zifcakova L."/>
            <person name="Stursova M."/>
            <person name="Spatafora J.W."/>
            <person name="Tedersoo L."/>
            <person name="Vaario L.-M."/>
            <person name="Yamada A."/>
            <person name="Yan M."/>
            <person name="Wang P."/>
            <person name="Xu J."/>
            <person name="Bruns T."/>
            <person name="Baldrian P."/>
            <person name="Vilgalys R."/>
            <person name="Henrissat B."/>
            <person name="Grigoriev I.V."/>
            <person name="Hibbett D."/>
            <person name="Nagy L.G."/>
            <person name="Martin F.M."/>
        </authorList>
    </citation>
    <scope>NUCLEOTIDE SEQUENCE</scope>
    <source>
        <strain evidence="1">P2</strain>
    </source>
</reference>
<organism evidence="1 2">
    <name type="scientific">Thelephora ganbajun</name>
    <name type="common">Ganba fungus</name>
    <dbReference type="NCBI Taxonomy" id="370292"/>
    <lineage>
        <taxon>Eukaryota</taxon>
        <taxon>Fungi</taxon>
        <taxon>Dikarya</taxon>
        <taxon>Basidiomycota</taxon>
        <taxon>Agaricomycotina</taxon>
        <taxon>Agaricomycetes</taxon>
        <taxon>Thelephorales</taxon>
        <taxon>Thelephoraceae</taxon>
        <taxon>Thelephora</taxon>
    </lineage>
</organism>
<reference evidence="1" key="2">
    <citation type="journal article" date="2020" name="Nat. Commun.">
        <title>Large-scale genome sequencing of mycorrhizal fungi provides insights into the early evolution of symbiotic traits.</title>
        <authorList>
            <person name="Miyauchi S."/>
            <person name="Kiss E."/>
            <person name="Kuo A."/>
            <person name="Drula E."/>
            <person name="Kohler A."/>
            <person name="Sanchez-Garcia M."/>
            <person name="Morin E."/>
            <person name="Andreopoulos B."/>
            <person name="Barry K.W."/>
            <person name="Bonito G."/>
            <person name="Buee M."/>
            <person name="Carver A."/>
            <person name="Chen C."/>
            <person name="Cichocki N."/>
            <person name="Clum A."/>
            <person name="Culley D."/>
            <person name="Crous P.W."/>
            <person name="Fauchery L."/>
            <person name="Girlanda M."/>
            <person name="Hayes R.D."/>
            <person name="Keri Z."/>
            <person name="LaButti K."/>
            <person name="Lipzen A."/>
            <person name="Lombard V."/>
            <person name="Magnuson J."/>
            <person name="Maillard F."/>
            <person name="Murat C."/>
            <person name="Nolan M."/>
            <person name="Ohm R.A."/>
            <person name="Pangilinan J."/>
            <person name="Pereira M.F."/>
            <person name="Perotto S."/>
            <person name="Peter M."/>
            <person name="Pfister S."/>
            <person name="Riley R."/>
            <person name="Sitrit Y."/>
            <person name="Stielow J.B."/>
            <person name="Szollosi G."/>
            <person name="Zifcakova L."/>
            <person name="Stursova M."/>
            <person name="Spatafora J.W."/>
            <person name="Tedersoo L."/>
            <person name="Vaario L.M."/>
            <person name="Yamada A."/>
            <person name="Yan M."/>
            <person name="Wang P."/>
            <person name="Xu J."/>
            <person name="Bruns T."/>
            <person name="Baldrian P."/>
            <person name="Vilgalys R."/>
            <person name="Dunand C."/>
            <person name="Henrissat B."/>
            <person name="Grigoriev I.V."/>
            <person name="Hibbett D."/>
            <person name="Nagy L.G."/>
            <person name="Martin F.M."/>
        </authorList>
    </citation>
    <scope>NUCLEOTIDE SEQUENCE</scope>
    <source>
        <strain evidence="1">P2</strain>
    </source>
</reference>
<comment type="caution">
    <text evidence="1">The sequence shown here is derived from an EMBL/GenBank/DDBJ whole genome shotgun (WGS) entry which is preliminary data.</text>
</comment>
<gene>
    <name evidence="1" type="ORF">BDM02DRAFT_3182090</name>
</gene>
<sequence length="441" mass="49749">MATHTNRSPAVEPNTDFGPSHSALVLTDNASDDSTWAANPDPPLYVTATPLQWSEMSPSRFVSRHPAAVYDRQNGSVSPSDDNTTPIPPNHTRSRPLSDDSSTTLARRLAARQNSSARHRSQILGSVIDILRTSRAMESSAPPVDLSPDLEATSRSSRVADILRQRREAHQRPVHIQSDRPRQFYSWEDDDRVDRSRSYRVRRRLNADGDELVHTVNLEPESPRSVEPLWDVPRRRRFPIAPTPPTVDDAYRERRREANRHESETIVFSRVTSPSDSEPHPVPVNTRRPPSRRRGWARLDPDGNEISTDEEEMIERARMITRRNNPQPFFNLFRPVVRPSNDSSTTSGDDPSAFEAQIPAQPDRTDTTQSSDATEVKVEFGSHESESNPACAVDYISPLPMPLHEMICSPNRRAEPSRNNTKRKSSRRAIRVSPSAHLAGR</sequence>
<protein>
    <submittedName>
        <fullName evidence="1">Uncharacterized protein</fullName>
    </submittedName>
</protein>
<name>A0ACB6ZX73_THEGA</name>
<evidence type="ECO:0000313" key="2">
    <source>
        <dbReference type="Proteomes" id="UP000886501"/>
    </source>
</evidence>
<dbReference type="EMBL" id="MU117961">
    <property type="protein sequence ID" value="KAF9654272.1"/>
    <property type="molecule type" value="Genomic_DNA"/>
</dbReference>
<dbReference type="Proteomes" id="UP000886501">
    <property type="component" value="Unassembled WGS sequence"/>
</dbReference>
<keyword evidence="2" id="KW-1185">Reference proteome</keyword>
<proteinExistence type="predicted"/>
<evidence type="ECO:0000313" key="1">
    <source>
        <dbReference type="EMBL" id="KAF9654272.1"/>
    </source>
</evidence>